<reference evidence="2 3" key="2">
    <citation type="submission" date="2011-10" db="EMBL/GenBank/DDBJ databases">
        <title>The Genome Sequence of Simonsiella muelleri ATCC 29453.</title>
        <authorList>
            <consortium name="The Broad Institute Genome Sequencing Platform"/>
            <consortium name="The Broad Institute Genome Sequencing Center for Infectious Disease"/>
            <person name="Earl A."/>
            <person name="Ward D."/>
            <person name="Feldgarden M."/>
            <person name="Gevers D."/>
            <person name="Izard J."/>
            <person name="Baranova O.V."/>
            <person name="Blanton J.M."/>
            <person name="Tanner A.C."/>
            <person name="Dewhirst F."/>
            <person name="Young S.K."/>
            <person name="Zeng Q."/>
            <person name="Gargeya S."/>
            <person name="Fitzgerald M."/>
            <person name="Haas B."/>
            <person name="Abouelleil A."/>
            <person name="Alvarado L."/>
            <person name="Arachchi H.M."/>
            <person name="Berlin A."/>
            <person name="Brown A."/>
            <person name="Chapman S.B."/>
            <person name="Chen Z."/>
            <person name="Dunbar C."/>
            <person name="Freedman E."/>
            <person name="Gearin G."/>
            <person name="Goldberg J."/>
            <person name="Griggs A."/>
            <person name="Gujja S."/>
            <person name="Heiman D."/>
            <person name="Howarth C."/>
            <person name="Larson L."/>
            <person name="Lui A."/>
            <person name="MacDonald P.J.P."/>
            <person name="Montmayeur A."/>
            <person name="Murphy C."/>
            <person name="Neiman D."/>
            <person name="Pearson M."/>
            <person name="Priest M."/>
            <person name="Roberts A."/>
            <person name="Saif S."/>
            <person name="Shea T."/>
            <person name="Shenoy N."/>
            <person name="Sisk P."/>
            <person name="Stolte C."/>
            <person name="Sykes S."/>
            <person name="Wortman J."/>
            <person name="Nusbaum C."/>
            <person name="Birren B."/>
        </authorList>
    </citation>
    <scope>NUCLEOTIDE SEQUENCE [LARGE SCALE GENOMIC DNA]</scope>
    <source>
        <strain evidence="2 3">ATCC 29453</strain>
    </source>
</reference>
<dbReference type="EMBL" id="ADCY02000063">
    <property type="protein sequence ID" value="EFG29943.1"/>
    <property type="molecule type" value="Genomic_DNA"/>
</dbReference>
<organism evidence="2 3">
    <name type="scientific">Simonsiella muelleri ATCC 29453</name>
    <dbReference type="NCBI Taxonomy" id="641147"/>
    <lineage>
        <taxon>Bacteria</taxon>
        <taxon>Pseudomonadati</taxon>
        <taxon>Pseudomonadota</taxon>
        <taxon>Betaproteobacteria</taxon>
        <taxon>Neisseriales</taxon>
        <taxon>Neisseriaceae</taxon>
        <taxon>Simonsiella</taxon>
    </lineage>
</organism>
<dbReference type="OrthoDB" id="5683663at2"/>
<dbReference type="Pfam" id="PF04536">
    <property type="entry name" value="TPM_phosphatase"/>
    <property type="match status" value="1"/>
</dbReference>
<dbReference type="KEGG" id="smur:BWP33_06225"/>
<accession>V9HKZ4</accession>
<dbReference type="Proteomes" id="UP000017813">
    <property type="component" value="Unassembled WGS sequence"/>
</dbReference>
<evidence type="ECO:0000313" key="2">
    <source>
        <dbReference type="EMBL" id="EFG29943.1"/>
    </source>
</evidence>
<dbReference type="STRING" id="641147.HMPREF9021_02204"/>
<gene>
    <name evidence="2" type="ORF">HMPREF9021_02204</name>
</gene>
<evidence type="ECO:0000313" key="3">
    <source>
        <dbReference type="Proteomes" id="UP000017813"/>
    </source>
</evidence>
<dbReference type="AlphaFoldDB" id="V9HKZ4"/>
<dbReference type="RefSeq" id="WP_002643017.1">
    <property type="nucleotide sequence ID" value="NZ_CP019448.1"/>
</dbReference>
<dbReference type="PANTHER" id="PTHR30373:SF8">
    <property type="entry name" value="BLL7265 PROTEIN"/>
    <property type="match status" value="1"/>
</dbReference>
<dbReference type="InterPro" id="IPR007621">
    <property type="entry name" value="TPM_dom"/>
</dbReference>
<dbReference type="HOGENOM" id="CLU_086382_1_0_4"/>
<sequence length="170" mass="19910">MKQNTFKRLIQHWLNPYFRVAKYFPNSALQRLSERIAQSEYQHLGQIRFVVESRYSTAKVLRGLGTRERAWRWFGDLRVWDTERNSGVLIYICFADRAVEIVADRGISRCVSDETWQCICQQMSQAFREGHYIDGLTQGLQSVDEILRANLPRKNGENVVDELPNDVIIQ</sequence>
<comment type="caution">
    <text evidence="2">The sequence shown here is derived from an EMBL/GenBank/DDBJ whole genome shotgun (WGS) entry which is preliminary data.</text>
</comment>
<dbReference type="PANTHER" id="PTHR30373">
    <property type="entry name" value="UPF0603 PROTEIN YGCG"/>
    <property type="match status" value="1"/>
</dbReference>
<feature type="domain" description="TPM" evidence="1">
    <location>
        <begin position="21"/>
        <end position="144"/>
    </location>
</feature>
<reference evidence="2 3" key="1">
    <citation type="submission" date="2010-03" db="EMBL/GenBank/DDBJ databases">
        <authorList>
            <consortium name="The Broad Institute Genome Sequencing Platform"/>
            <person name="Ward D."/>
            <person name="Earl A."/>
            <person name="Feldgarden M."/>
            <person name="Gevers D."/>
            <person name="Young S."/>
            <person name="Zeng Q."/>
            <person name="Koehrsen M."/>
            <person name="Alvarado L."/>
            <person name="Berlin A.M."/>
            <person name="Borenstein D."/>
            <person name="Chapman S.B."/>
            <person name="Chen Z."/>
            <person name="Engels R."/>
            <person name="Freedman E."/>
            <person name="Gellesch M."/>
            <person name="Goldberg J."/>
            <person name="Griggs A."/>
            <person name="Gujja S."/>
            <person name="Heilman E.R."/>
            <person name="Heiman D.I."/>
            <person name="Hepburn T.A."/>
            <person name="Howarth C."/>
            <person name="Jen D."/>
            <person name="Larson L."/>
            <person name="Mehta T."/>
            <person name="Park D."/>
            <person name="Pearson M."/>
            <person name="Richards J."/>
            <person name="Roberts A."/>
            <person name="Saif S."/>
            <person name="Shea T.D."/>
            <person name="Shenoy N."/>
            <person name="Sisk P."/>
            <person name="Stolte C."/>
            <person name="Sykes S.N."/>
            <person name="Walk T."/>
            <person name="White J."/>
            <person name="Yandava C."/>
            <person name="Izard J."/>
            <person name="Baranova O.V."/>
            <person name="Blanton J.M."/>
            <person name="Tanner A.C."/>
            <person name="Dewhirst F."/>
            <person name="Haas B."/>
            <person name="Nusbaum C."/>
            <person name="Birren B."/>
        </authorList>
    </citation>
    <scope>NUCLEOTIDE SEQUENCE [LARGE SCALE GENOMIC DNA]</scope>
    <source>
        <strain evidence="2 3">ATCC 29453</strain>
    </source>
</reference>
<dbReference type="Gene3D" id="3.10.310.50">
    <property type="match status" value="1"/>
</dbReference>
<protein>
    <recommendedName>
        <fullName evidence="1">TPM domain-containing protein</fullName>
    </recommendedName>
</protein>
<keyword evidence="3" id="KW-1185">Reference proteome</keyword>
<evidence type="ECO:0000259" key="1">
    <source>
        <dbReference type="Pfam" id="PF04536"/>
    </source>
</evidence>
<name>V9HKZ4_9NEIS</name>
<dbReference type="eggNOG" id="COG3762">
    <property type="taxonomic scope" value="Bacteria"/>
</dbReference>
<proteinExistence type="predicted"/>